<dbReference type="Proteomes" id="UP000045824">
    <property type="component" value="Unassembled WGS sequence"/>
</dbReference>
<evidence type="ECO:0000313" key="2">
    <source>
        <dbReference type="EMBL" id="CNE94157.1"/>
    </source>
</evidence>
<sequence>MANTSGWQGTTPRQAGAMLNSNAPRISGDFQKELSQRVRLVSQQIQNKIDTTAKGGVVPFTSKAILFNYKKNGSQTENQIIVKQLQTKYLKWMLDNSYSHKQESKIIPFSTAKLTQQGNISGLKSNLANGKFKKQKDKHGRTYIIDTRKKKGKSKQDRLARIIGVVRQKKRNTLFDFYQETLTQVNTELASMRGSFNYTFR</sequence>
<evidence type="ECO:0000313" key="3">
    <source>
        <dbReference type="Proteomes" id="UP000045824"/>
    </source>
</evidence>
<evidence type="ECO:0000256" key="1">
    <source>
        <dbReference type="SAM" id="MobiDB-lite"/>
    </source>
</evidence>
<dbReference type="RefSeq" id="WP_050119732.1">
    <property type="nucleotide sequence ID" value="NZ_CAWMAB010000010.1"/>
</dbReference>
<accession>A0A0T9LGV1</accession>
<gene>
    <name evidence="2" type="ORF">ERS008491_02663</name>
</gene>
<protein>
    <submittedName>
        <fullName evidence="2">Uncharacterized protein</fullName>
    </submittedName>
</protein>
<dbReference type="AlphaFoldDB" id="A0A0T9LGV1"/>
<feature type="region of interest" description="Disordered" evidence="1">
    <location>
        <begin position="1"/>
        <end position="22"/>
    </location>
</feature>
<name>A0A0T9LGV1_YERKR</name>
<reference evidence="2 3" key="1">
    <citation type="submission" date="2015-03" db="EMBL/GenBank/DDBJ databases">
        <authorList>
            <person name="Murphy D."/>
        </authorList>
    </citation>
    <scope>NUCLEOTIDE SEQUENCE [LARGE SCALE GENOMIC DNA]</scope>
    <source>
        <strain evidence="2 3">FCF326</strain>
    </source>
</reference>
<organism evidence="2 3">
    <name type="scientific">Yersinia kristensenii</name>
    <dbReference type="NCBI Taxonomy" id="28152"/>
    <lineage>
        <taxon>Bacteria</taxon>
        <taxon>Pseudomonadati</taxon>
        <taxon>Pseudomonadota</taxon>
        <taxon>Gammaproteobacteria</taxon>
        <taxon>Enterobacterales</taxon>
        <taxon>Yersiniaceae</taxon>
        <taxon>Yersinia</taxon>
    </lineage>
</organism>
<proteinExistence type="predicted"/>
<dbReference type="EMBL" id="CPYI01000010">
    <property type="protein sequence ID" value="CNE94157.1"/>
    <property type="molecule type" value="Genomic_DNA"/>
</dbReference>